<sequence>MRIVVIGASGLIGTNVVNRLRRAGHEVVAASLSSGVNIITGEGLADAVKGADVVVDVANSPSFEDRAVLAFFETAGRNIAAAETAGGVKHHVALSVVGADRLPDNGYMRAKIAQENLIKASGIPYTILRSTQFFEFVDGIIKSSVDGGIARLSPALVQPIAADETSAAVADVAVQPPVNGMVEVGGPDRIPLDELARMYLAAKQDSTYQILADVHARYFGSVLNDQSLVTGPGARIAPTRFQDWLRAAVAQA</sequence>
<dbReference type="Gene3D" id="3.40.50.720">
    <property type="entry name" value="NAD(P)-binding Rossmann-like Domain"/>
    <property type="match status" value="1"/>
</dbReference>
<gene>
    <name evidence="2" type="ORF">CAL28_13900</name>
</gene>
<reference evidence="3" key="1">
    <citation type="submission" date="2017-05" db="EMBL/GenBank/DDBJ databases">
        <title>Complete and WGS of Bordetella genogroups.</title>
        <authorList>
            <person name="Spilker T."/>
            <person name="Lipuma J."/>
        </authorList>
    </citation>
    <scope>NUCLEOTIDE SEQUENCE [LARGE SCALE GENOMIC DNA]</scope>
    <source>
        <strain evidence="3">AU8856</strain>
    </source>
</reference>
<protein>
    <submittedName>
        <fullName evidence="2">NmrA family transcriptional regulator</fullName>
    </submittedName>
</protein>
<dbReference type="SUPFAM" id="SSF51735">
    <property type="entry name" value="NAD(P)-binding Rossmann-fold domains"/>
    <property type="match status" value="1"/>
</dbReference>
<evidence type="ECO:0000313" key="3">
    <source>
        <dbReference type="Proteomes" id="UP000215767"/>
    </source>
</evidence>
<dbReference type="PANTHER" id="PTHR12126">
    <property type="entry name" value="NADH-UBIQUINONE OXIDOREDUCTASE 39 KDA SUBUNIT-RELATED"/>
    <property type="match status" value="1"/>
</dbReference>
<keyword evidence="3" id="KW-1185">Reference proteome</keyword>
<dbReference type="GO" id="GO:0044877">
    <property type="term" value="F:protein-containing complex binding"/>
    <property type="evidence" value="ECO:0007669"/>
    <property type="project" value="TreeGrafter"/>
</dbReference>
<dbReference type="Proteomes" id="UP000215767">
    <property type="component" value="Unassembled WGS sequence"/>
</dbReference>
<accession>A0A261UG49</accession>
<comment type="caution">
    <text evidence="2">The sequence shown here is derived from an EMBL/GenBank/DDBJ whole genome shotgun (WGS) entry which is preliminary data.</text>
</comment>
<dbReference type="AlphaFoldDB" id="A0A261UG49"/>
<name>A0A261UG49_9BORD</name>
<dbReference type="OrthoDB" id="9771302at2"/>
<proteinExistence type="predicted"/>
<dbReference type="InterPro" id="IPR016040">
    <property type="entry name" value="NAD(P)-bd_dom"/>
</dbReference>
<dbReference type="PANTHER" id="PTHR12126:SF11">
    <property type="entry name" value="NADH DEHYDROGENASE [UBIQUINONE] 1 ALPHA SUBCOMPLEX SUBUNIT 9, MITOCHONDRIAL"/>
    <property type="match status" value="1"/>
</dbReference>
<dbReference type="InterPro" id="IPR051207">
    <property type="entry name" value="ComplexI_NDUFA9_subunit"/>
</dbReference>
<evidence type="ECO:0000313" key="2">
    <source>
        <dbReference type="EMBL" id="OZI60507.1"/>
    </source>
</evidence>
<dbReference type="EMBL" id="NEVS01000004">
    <property type="protein sequence ID" value="OZI60507.1"/>
    <property type="molecule type" value="Genomic_DNA"/>
</dbReference>
<dbReference type="Pfam" id="PF13460">
    <property type="entry name" value="NAD_binding_10"/>
    <property type="match status" value="1"/>
</dbReference>
<dbReference type="RefSeq" id="WP_094841920.1">
    <property type="nucleotide sequence ID" value="NZ_NEVS01000004.1"/>
</dbReference>
<dbReference type="InterPro" id="IPR036291">
    <property type="entry name" value="NAD(P)-bd_dom_sf"/>
</dbReference>
<evidence type="ECO:0000259" key="1">
    <source>
        <dbReference type="Pfam" id="PF13460"/>
    </source>
</evidence>
<feature type="domain" description="NAD(P)-binding" evidence="1">
    <location>
        <begin position="7"/>
        <end position="133"/>
    </location>
</feature>
<organism evidence="2 3">
    <name type="scientific">Bordetella genomosp. 11</name>
    <dbReference type="NCBI Taxonomy" id="1416808"/>
    <lineage>
        <taxon>Bacteria</taxon>
        <taxon>Pseudomonadati</taxon>
        <taxon>Pseudomonadota</taxon>
        <taxon>Betaproteobacteria</taxon>
        <taxon>Burkholderiales</taxon>
        <taxon>Alcaligenaceae</taxon>
        <taxon>Bordetella</taxon>
    </lineage>
</organism>